<dbReference type="Gene3D" id="1.25.40.330">
    <property type="entry name" value="Adenylate cyclase-associated CAP, N-terminal domain"/>
    <property type="match status" value="1"/>
</dbReference>
<reference evidence="2 3" key="1">
    <citation type="journal article" date="2023" name="Nat. Commun.">
        <title>Origin of minicircular mitochondrial genomes in red algae.</title>
        <authorList>
            <person name="Lee Y."/>
            <person name="Cho C.H."/>
            <person name="Lee Y.M."/>
            <person name="Park S.I."/>
            <person name="Yang J.H."/>
            <person name="West J.A."/>
            <person name="Bhattacharya D."/>
            <person name="Yoon H.S."/>
        </authorList>
    </citation>
    <scope>NUCLEOTIDE SEQUENCE [LARGE SCALE GENOMIC DNA]</scope>
    <source>
        <strain evidence="2 3">CCMP1338</strain>
        <tissue evidence="2">Whole cell</tissue>
    </source>
</reference>
<protein>
    <recommendedName>
        <fullName evidence="1">CAP N-terminal domain-containing protein</fullName>
    </recommendedName>
</protein>
<dbReference type="EMBL" id="JAMWBK010000003">
    <property type="protein sequence ID" value="KAJ8907094.1"/>
    <property type="molecule type" value="Genomic_DNA"/>
</dbReference>
<dbReference type="SUPFAM" id="SSF101278">
    <property type="entry name" value="N-terminal domain of adenylylcyclase associated protein, CAP"/>
    <property type="match status" value="1"/>
</dbReference>
<dbReference type="InterPro" id="IPR053950">
    <property type="entry name" value="CAP_N"/>
</dbReference>
<sequence length="176" mass="19795">MEEEPGKKLSEAVAVELKELQRCGLILGNRMKAPLKAFTNTIEKVEEFLNLASVTVMPAERDDRQKMLNSVAESMEVVSEFSVGVLPEDTLEHHLRSLEGVVKTFVWLLSSDPLSTMKKEKEPLMEMLRPLKQKGVTGDPVHVDWANALESIYDKIEGFVITECPEGVVWKIDTEP</sequence>
<proteinExistence type="predicted"/>
<evidence type="ECO:0000313" key="2">
    <source>
        <dbReference type="EMBL" id="KAJ8907094.1"/>
    </source>
</evidence>
<dbReference type="Proteomes" id="UP001157974">
    <property type="component" value="Unassembled WGS sequence"/>
</dbReference>
<dbReference type="AlphaFoldDB" id="A0AAV8UX68"/>
<gene>
    <name evidence="2" type="ORF">NDN08_003576</name>
</gene>
<keyword evidence="3" id="KW-1185">Reference proteome</keyword>
<name>A0AAV8UX68_9RHOD</name>
<feature type="domain" description="CAP N-terminal" evidence="1">
    <location>
        <begin position="12"/>
        <end position="167"/>
    </location>
</feature>
<dbReference type="InterPro" id="IPR036222">
    <property type="entry name" value="CAP_N_sf"/>
</dbReference>
<evidence type="ECO:0000259" key="1">
    <source>
        <dbReference type="Pfam" id="PF21938"/>
    </source>
</evidence>
<dbReference type="Pfam" id="PF21938">
    <property type="entry name" value="CAP_N"/>
    <property type="match status" value="1"/>
</dbReference>
<comment type="caution">
    <text evidence="2">The sequence shown here is derived from an EMBL/GenBank/DDBJ whole genome shotgun (WGS) entry which is preliminary data.</text>
</comment>
<organism evidence="2 3">
    <name type="scientific">Rhodosorus marinus</name>
    <dbReference type="NCBI Taxonomy" id="101924"/>
    <lineage>
        <taxon>Eukaryota</taxon>
        <taxon>Rhodophyta</taxon>
        <taxon>Stylonematophyceae</taxon>
        <taxon>Stylonematales</taxon>
        <taxon>Stylonemataceae</taxon>
        <taxon>Rhodosorus</taxon>
    </lineage>
</organism>
<accession>A0AAV8UX68</accession>
<evidence type="ECO:0000313" key="3">
    <source>
        <dbReference type="Proteomes" id="UP001157974"/>
    </source>
</evidence>